<reference evidence="8 9" key="1">
    <citation type="submission" date="2019-03" db="EMBL/GenBank/DDBJ databases">
        <title>Genomic Encyclopedia of Type Strains, Phase IV (KMG-IV): sequencing the most valuable type-strain genomes for metagenomic binning, comparative biology and taxonomic classification.</title>
        <authorList>
            <person name="Goeker M."/>
        </authorList>
    </citation>
    <scope>NUCLEOTIDE SEQUENCE [LARGE SCALE GENOMIC DNA]</scope>
    <source>
        <strain evidence="8 9">DSM 100451</strain>
    </source>
</reference>
<dbReference type="SUPFAM" id="SSF88659">
    <property type="entry name" value="Sigma3 and sigma4 domains of RNA polymerase sigma factors"/>
    <property type="match status" value="1"/>
</dbReference>
<dbReference type="InterPro" id="IPR013325">
    <property type="entry name" value="RNA_pol_sigma_r2"/>
</dbReference>
<name>A0A4R1R7U2_9FIRM</name>
<evidence type="ECO:0000256" key="5">
    <source>
        <dbReference type="ARBA" id="ARBA00023163"/>
    </source>
</evidence>
<dbReference type="AlphaFoldDB" id="A0A4R1R7U2"/>
<dbReference type="Proteomes" id="UP000295184">
    <property type="component" value="Unassembled WGS sequence"/>
</dbReference>
<dbReference type="InterPro" id="IPR013249">
    <property type="entry name" value="RNA_pol_sigma70_r4_t2"/>
</dbReference>
<evidence type="ECO:0000313" key="9">
    <source>
        <dbReference type="Proteomes" id="UP000295184"/>
    </source>
</evidence>
<keyword evidence="3" id="KW-0731">Sigma factor</keyword>
<dbReference type="RefSeq" id="WP_058964162.1">
    <property type="nucleotide sequence ID" value="NZ_CABKVM010000016.1"/>
</dbReference>
<keyword evidence="5" id="KW-0804">Transcription</keyword>
<protein>
    <submittedName>
        <fullName evidence="8">RNA polymerase sigma-70 factor (ECF subfamily)</fullName>
    </submittedName>
</protein>
<dbReference type="GO" id="GO:0003677">
    <property type="term" value="F:DNA binding"/>
    <property type="evidence" value="ECO:0007669"/>
    <property type="project" value="UniProtKB-KW"/>
</dbReference>
<gene>
    <name evidence="8" type="ORF">EDD77_101150</name>
</gene>
<dbReference type="STRING" id="1650663.GCA_001486665_01754"/>
<dbReference type="GO" id="GO:0016987">
    <property type="term" value="F:sigma factor activity"/>
    <property type="evidence" value="ECO:0007669"/>
    <property type="project" value="UniProtKB-KW"/>
</dbReference>
<keyword evidence="4" id="KW-0238">DNA-binding</keyword>
<evidence type="ECO:0000256" key="2">
    <source>
        <dbReference type="ARBA" id="ARBA00023015"/>
    </source>
</evidence>
<sequence>MEQFTPPPGEAERVVEQYGDMLYRLCLVALGSRADAEDAVQDTLLRYLQKAPAFASREHEKAWLIRVAANRCRDLRRFRLRHPHTGLEEVAGRCAEPGDRAVLEALMSLPEKFRVVLLLHYVEGYSTGQIAPMIGRTPSAVKMRLQKGRKLLEQAYGREEG</sequence>
<evidence type="ECO:0000259" key="6">
    <source>
        <dbReference type="Pfam" id="PF04542"/>
    </source>
</evidence>
<evidence type="ECO:0000259" key="7">
    <source>
        <dbReference type="Pfam" id="PF08281"/>
    </source>
</evidence>
<evidence type="ECO:0000256" key="4">
    <source>
        <dbReference type="ARBA" id="ARBA00023125"/>
    </source>
</evidence>
<evidence type="ECO:0000256" key="3">
    <source>
        <dbReference type="ARBA" id="ARBA00023082"/>
    </source>
</evidence>
<feature type="domain" description="RNA polymerase sigma factor 70 region 4 type 2" evidence="7">
    <location>
        <begin position="100"/>
        <end position="152"/>
    </location>
</feature>
<dbReference type="InterPro" id="IPR013324">
    <property type="entry name" value="RNA_pol_sigma_r3/r4-like"/>
</dbReference>
<dbReference type="OrthoDB" id="2594372at2"/>
<comment type="similarity">
    <text evidence="1">Belongs to the sigma-70 factor family. ECF subfamily.</text>
</comment>
<accession>A0A4R1R7U2</accession>
<dbReference type="PANTHER" id="PTHR43133:SF8">
    <property type="entry name" value="RNA POLYMERASE SIGMA FACTOR HI_1459-RELATED"/>
    <property type="match status" value="1"/>
</dbReference>
<dbReference type="NCBIfam" id="TIGR02937">
    <property type="entry name" value="sigma70-ECF"/>
    <property type="match status" value="1"/>
</dbReference>
<dbReference type="Gene3D" id="1.10.10.10">
    <property type="entry name" value="Winged helix-like DNA-binding domain superfamily/Winged helix DNA-binding domain"/>
    <property type="match status" value="1"/>
</dbReference>
<dbReference type="Gene3D" id="1.10.1740.10">
    <property type="match status" value="1"/>
</dbReference>
<dbReference type="EMBL" id="SLUM01000001">
    <property type="protein sequence ID" value="TCL61696.1"/>
    <property type="molecule type" value="Genomic_DNA"/>
</dbReference>
<feature type="domain" description="RNA polymerase sigma-70 region 2" evidence="6">
    <location>
        <begin position="15"/>
        <end position="77"/>
    </location>
</feature>
<dbReference type="Pfam" id="PF08281">
    <property type="entry name" value="Sigma70_r4_2"/>
    <property type="match status" value="1"/>
</dbReference>
<dbReference type="PANTHER" id="PTHR43133">
    <property type="entry name" value="RNA POLYMERASE ECF-TYPE SIGMA FACTO"/>
    <property type="match status" value="1"/>
</dbReference>
<dbReference type="CDD" id="cd06171">
    <property type="entry name" value="Sigma70_r4"/>
    <property type="match status" value="1"/>
</dbReference>
<dbReference type="InterPro" id="IPR039425">
    <property type="entry name" value="RNA_pol_sigma-70-like"/>
</dbReference>
<proteinExistence type="inferred from homology"/>
<evidence type="ECO:0000313" key="8">
    <source>
        <dbReference type="EMBL" id="TCL61696.1"/>
    </source>
</evidence>
<dbReference type="SUPFAM" id="SSF88946">
    <property type="entry name" value="Sigma2 domain of RNA polymerase sigma factors"/>
    <property type="match status" value="1"/>
</dbReference>
<keyword evidence="2" id="KW-0805">Transcription regulation</keyword>
<dbReference type="InterPro" id="IPR007627">
    <property type="entry name" value="RNA_pol_sigma70_r2"/>
</dbReference>
<dbReference type="GO" id="GO:0006352">
    <property type="term" value="P:DNA-templated transcription initiation"/>
    <property type="evidence" value="ECO:0007669"/>
    <property type="project" value="InterPro"/>
</dbReference>
<dbReference type="InterPro" id="IPR036388">
    <property type="entry name" value="WH-like_DNA-bd_sf"/>
</dbReference>
<dbReference type="Pfam" id="PF04542">
    <property type="entry name" value="Sigma70_r2"/>
    <property type="match status" value="1"/>
</dbReference>
<comment type="caution">
    <text evidence="8">The sequence shown here is derived from an EMBL/GenBank/DDBJ whole genome shotgun (WGS) entry which is preliminary data.</text>
</comment>
<dbReference type="InterPro" id="IPR014284">
    <property type="entry name" value="RNA_pol_sigma-70_dom"/>
</dbReference>
<organism evidence="8 9">
    <name type="scientific">Allofournierella massiliensis</name>
    <dbReference type="NCBI Taxonomy" id="1650663"/>
    <lineage>
        <taxon>Bacteria</taxon>
        <taxon>Bacillati</taxon>
        <taxon>Bacillota</taxon>
        <taxon>Clostridia</taxon>
        <taxon>Eubacteriales</taxon>
        <taxon>Oscillospiraceae</taxon>
        <taxon>Allofournierella</taxon>
    </lineage>
</organism>
<evidence type="ECO:0000256" key="1">
    <source>
        <dbReference type="ARBA" id="ARBA00010641"/>
    </source>
</evidence>